<keyword evidence="5" id="KW-0539">Nucleus</keyword>
<dbReference type="PANTHER" id="PTHR11953:SF1">
    <property type="entry name" value="EXOSOME COMPLEX COMPONENT RRP46"/>
    <property type="match status" value="1"/>
</dbReference>
<dbReference type="SUPFAM" id="SSF55666">
    <property type="entry name" value="Ribonuclease PH domain 2-like"/>
    <property type="match status" value="1"/>
</dbReference>
<evidence type="ECO:0000313" key="8">
    <source>
        <dbReference type="Proteomes" id="UP000695022"/>
    </source>
</evidence>
<dbReference type="Proteomes" id="UP000695022">
    <property type="component" value="Unplaced"/>
</dbReference>
<evidence type="ECO:0000256" key="1">
    <source>
        <dbReference type="ARBA" id="ARBA00004123"/>
    </source>
</evidence>
<accession>A0ABM1EIE1</accession>
<evidence type="ECO:0000256" key="4">
    <source>
        <dbReference type="ARBA" id="ARBA00022835"/>
    </source>
</evidence>
<dbReference type="InterPro" id="IPR020568">
    <property type="entry name" value="Ribosomal_Su5_D2-typ_SF"/>
</dbReference>
<keyword evidence="4" id="KW-0271">Exosome</keyword>
<dbReference type="SUPFAM" id="SSF54211">
    <property type="entry name" value="Ribosomal protein S5 domain 2-like"/>
    <property type="match status" value="1"/>
</dbReference>
<protein>
    <submittedName>
        <fullName evidence="9">Exosome complex component RRP46-like isoform X1</fullName>
    </submittedName>
</protein>
<dbReference type="InterPro" id="IPR036345">
    <property type="entry name" value="ExoRNase_PH_dom2_sf"/>
</dbReference>
<evidence type="ECO:0000259" key="7">
    <source>
        <dbReference type="Pfam" id="PF03725"/>
    </source>
</evidence>
<dbReference type="InterPro" id="IPR050080">
    <property type="entry name" value="RNase_PH"/>
</dbReference>
<dbReference type="GeneID" id="106812575"/>
<gene>
    <name evidence="9" type="primary">LOC106812575</name>
</gene>
<dbReference type="RefSeq" id="XP_014671962.1">
    <property type="nucleotide sequence ID" value="XM_014816476.1"/>
</dbReference>
<dbReference type="InterPro" id="IPR015847">
    <property type="entry name" value="ExoRNase_PH_dom2"/>
</dbReference>
<reference evidence="9" key="1">
    <citation type="submission" date="2025-08" db="UniProtKB">
        <authorList>
            <consortium name="RefSeq"/>
        </authorList>
    </citation>
    <scope>IDENTIFICATION</scope>
</reference>
<dbReference type="CDD" id="cd11372">
    <property type="entry name" value="RNase_PH_RRP46"/>
    <property type="match status" value="1"/>
</dbReference>
<dbReference type="InterPro" id="IPR001247">
    <property type="entry name" value="ExoRNase_PH_dom1"/>
</dbReference>
<evidence type="ECO:0000256" key="3">
    <source>
        <dbReference type="ARBA" id="ARBA00022552"/>
    </source>
</evidence>
<evidence type="ECO:0000313" key="9">
    <source>
        <dbReference type="RefSeq" id="XP_014671962.1"/>
    </source>
</evidence>
<evidence type="ECO:0000256" key="2">
    <source>
        <dbReference type="ARBA" id="ARBA00006678"/>
    </source>
</evidence>
<organism evidence="8 9">
    <name type="scientific">Priapulus caudatus</name>
    <name type="common">Priapulid worm</name>
    <dbReference type="NCBI Taxonomy" id="37621"/>
    <lineage>
        <taxon>Eukaryota</taxon>
        <taxon>Metazoa</taxon>
        <taxon>Ecdysozoa</taxon>
        <taxon>Scalidophora</taxon>
        <taxon>Priapulida</taxon>
        <taxon>Priapulimorpha</taxon>
        <taxon>Priapulimorphida</taxon>
        <taxon>Priapulidae</taxon>
        <taxon>Priapulus</taxon>
    </lineage>
</organism>
<dbReference type="Pfam" id="PF01138">
    <property type="entry name" value="RNase_PH"/>
    <property type="match status" value="1"/>
</dbReference>
<feature type="domain" description="Exoribonuclease phosphorolytic" evidence="6">
    <location>
        <begin position="9"/>
        <end position="127"/>
    </location>
</feature>
<sequence length="217" mass="23527">MSCLKQSNLRGFACEQSCLTRSDGSATFNQGETTVLAAVYGPVEVKLSKEHVEKAAVDVIYKPKVGIPGCKEKATEQLIKSTCETVLLVALHPRTAVVIVLQEMQNTGSLLSCCINACCQALMDAGINMRCLVCAVTTTVDQEGHIILDPTSKQEEDGKAVLTFAFDSKTNGVIMTTTSGIYSSQEYQECLLSAQHASAKIFEFYRDSILKKLSRVS</sequence>
<name>A0ABM1EIE1_PRICU</name>
<keyword evidence="3" id="KW-0698">rRNA processing</keyword>
<dbReference type="PANTHER" id="PTHR11953">
    <property type="entry name" value="EXOSOME COMPLEX COMPONENT"/>
    <property type="match status" value="1"/>
</dbReference>
<evidence type="ECO:0000256" key="5">
    <source>
        <dbReference type="ARBA" id="ARBA00023242"/>
    </source>
</evidence>
<proteinExistence type="inferred from homology"/>
<comment type="subcellular location">
    <subcellularLocation>
        <location evidence="1">Nucleus</location>
    </subcellularLocation>
</comment>
<comment type="similarity">
    <text evidence="2">Belongs to the RNase PH family.</text>
</comment>
<feature type="domain" description="Exoribonuclease phosphorolytic" evidence="7">
    <location>
        <begin position="132"/>
        <end position="195"/>
    </location>
</feature>
<dbReference type="InterPro" id="IPR027408">
    <property type="entry name" value="PNPase/RNase_PH_dom_sf"/>
</dbReference>
<dbReference type="Pfam" id="PF03725">
    <property type="entry name" value="RNase_PH_C"/>
    <property type="match status" value="1"/>
</dbReference>
<keyword evidence="8" id="KW-1185">Reference proteome</keyword>
<dbReference type="Gene3D" id="3.30.230.70">
    <property type="entry name" value="GHMP Kinase, N-terminal domain"/>
    <property type="match status" value="1"/>
</dbReference>
<evidence type="ECO:0000259" key="6">
    <source>
        <dbReference type="Pfam" id="PF01138"/>
    </source>
</evidence>